<evidence type="ECO:0000313" key="4">
    <source>
        <dbReference type="Proteomes" id="UP000015101"/>
    </source>
</evidence>
<keyword evidence="1" id="KW-0472">Membrane</keyword>
<evidence type="ECO:0000313" key="3">
    <source>
        <dbReference type="EnsemblMetazoa" id="HelroP190161"/>
    </source>
</evidence>
<dbReference type="Proteomes" id="UP000015101">
    <property type="component" value="Unassembled WGS sequence"/>
</dbReference>
<evidence type="ECO:0000256" key="1">
    <source>
        <dbReference type="SAM" id="Phobius"/>
    </source>
</evidence>
<dbReference type="RefSeq" id="XP_009011022.1">
    <property type="nucleotide sequence ID" value="XM_009012774.1"/>
</dbReference>
<dbReference type="AlphaFoldDB" id="T1FRR2"/>
<proteinExistence type="predicted"/>
<dbReference type="InParanoid" id="T1FRR2"/>
<reference evidence="2 4" key="2">
    <citation type="journal article" date="2013" name="Nature">
        <title>Insights into bilaterian evolution from three spiralian genomes.</title>
        <authorList>
            <person name="Simakov O."/>
            <person name="Marletaz F."/>
            <person name="Cho S.J."/>
            <person name="Edsinger-Gonzales E."/>
            <person name="Havlak P."/>
            <person name="Hellsten U."/>
            <person name="Kuo D.H."/>
            <person name="Larsson T."/>
            <person name="Lv J."/>
            <person name="Arendt D."/>
            <person name="Savage R."/>
            <person name="Osoegawa K."/>
            <person name="de Jong P."/>
            <person name="Grimwood J."/>
            <person name="Chapman J.A."/>
            <person name="Shapiro H."/>
            <person name="Aerts A."/>
            <person name="Otillar R.P."/>
            <person name="Terry A.Y."/>
            <person name="Boore J.L."/>
            <person name="Grigoriev I.V."/>
            <person name="Lindberg D.R."/>
            <person name="Seaver E.C."/>
            <person name="Weisblat D.A."/>
            <person name="Putnam N.H."/>
            <person name="Rokhsar D.S."/>
        </authorList>
    </citation>
    <scope>NUCLEOTIDE SEQUENCE</scope>
</reference>
<accession>T1FRR2</accession>
<evidence type="ECO:0000313" key="2">
    <source>
        <dbReference type="EMBL" id="ESO10753.1"/>
    </source>
</evidence>
<keyword evidence="1" id="KW-1133">Transmembrane helix</keyword>
<keyword evidence="1" id="KW-0812">Transmembrane</keyword>
<dbReference type="EMBL" id="KB095858">
    <property type="protein sequence ID" value="ESO10753.1"/>
    <property type="molecule type" value="Genomic_DNA"/>
</dbReference>
<dbReference type="KEGG" id="hro:HELRODRAFT_190161"/>
<reference evidence="3" key="3">
    <citation type="submission" date="2015-06" db="UniProtKB">
        <authorList>
            <consortium name="EnsemblMetazoa"/>
        </authorList>
    </citation>
    <scope>IDENTIFICATION</scope>
</reference>
<dbReference type="EnsemblMetazoa" id="HelroT190161">
    <property type="protein sequence ID" value="HelroP190161"/>
    <property type="gene ID" value="HelroG190161"/>
</dbReference>
<dbReference type="HOGENOM" id="CLU_2471529_0_0_1"/>
<dbReference type="GeneID" id="20211509"/>
<name>T1FRR2_HELRO</name>
<keyword evidence="4" id="KW-1185">Reference proteome</keyword>
<dbReference type="CTD" id="20211509"/>
<feature type="transmembrane region" description="Helical" evidence="1">
    <location>
        <begin position="62"/>
        <end position="83"/>
    </location>
</feature>
<dbReference type="EMBL" id="AMQM01002739">
    <property type="status" value="NOT_ANNOTATED_CDS"/>
    <property type="molecule type" value="Genomic_DNA"/>
</dbReference>
<protein>
    <submittedName>
        <fullName evidence="2 3">Uncharacterized protein</fullName>
    </submittedName>
</protein>
<organism evidence="3 4">
    <name type="scientific">Helobdella robusta</name>
    <name type="common">Californian leech</name>
    <dbReference type="NCBI Taxonomy" id="6412"/>
    <lineage>
        <taxon>Eukaryota</taxon>
        <taxon>Metazoa</taxon>
        <taxon>Spiralia</taxon>
        <taxon>Lophotrochozoa</taxon>
        <taxon>Annelida</taxon>
        <taxon>Clitellata</taxon>
        <taxon>Hirudinea</taxon>
        <taxon>Rhynchobdellida</taxon>
        <taxon>Glossiphoniidae</taxon>
        <taxon>Helobdella</taxon>
    </lineage>
</organism>
<sequence length="88" mass="10342">MHFYIITYLSNLNTSKLNENDNEFCDDDGDHIDDYDNECDAEGDEDDEDENVDKDKGDISNVLKFISIFLLISTNYFLFYFFCNKIIV</sequence>
<gene>
    <name evidence="3" type="primary">20211509</name>
    <name evidence="2" type="ORF">HELRODRAFT_190161</name>
</gene>
<reference evidence="4" key="1">
    <citation type="submission" date="2012-12" db="EMBL/GenBank/DDBJ databases">
        <authorList>
            <person name="Hellsten U."/>
            <person name="Grimwood J."/>
            <person name="Chapman J.A."/>
            <person name="Shapiro H."/>
            <person name="Aerts A."/>
            <person name="Otillar R.P."/>
            <person name="Terry A.Y."/>
            <person name="Boore J.L."/>
            <person name="Simakov O."/>
            <person name="Marletaz F."/>
            <person name="Cho S.-J."/>
            <person name="Edsinger-Gonzales E."/>
            <person name="Havlak P."/>
            <person name="Kuo D.-H."/>
            <person name="Larsson T."/>
            <person name="Lv J."/>
            <person name="Arendt D."/>
            <person name="Savage R."/>
            <person name="Osoegawa K."/>
            <person name="de Jong P."/>
            <person name="Lindberg D.R."/>
            <person name="Seaver E.C."/>
            <person name="Weisblat D.A."/>
            <person name="Putnam N.H."/>
            <person name="Grigoriev I.V."/>
            <person name="Rokhsar D.S."/>
        </authorList>
    </citation>
    <scope>NUCLEOTIDE SEQUENCE</scope>
</reference>